<dbReference type="Gene3D" id="3.30.70.1440">
    <property type="entry name" value="Multidrug efflux transporter AcrB pore domain"/>
    <property type="match status" value="1"/>
</dbReference>
<dbReference type="STRING" id="1123029.SAMN02745172_02230"/>
<keyword evidence="1" id="KW-0472">Membrane</keyword>
<accession>A0A1M7ZKZ8</accession>
<feature type="transmembrane region" description="Helical" evidence="1">
    <location>
        <begin position="885"/>
        <end position="905"/>
    </location>
</feature>
<name>A0A1M7ZKZ8_9HYPH</name>
<proteinExistence type="predicted"/>
<protein>
    <submittedName>
        <fullName evidence="2">Multidrug efflux pump subunit AcrB</fullName>
    </submittedName>
</protein>
<dbReference type="PRINTS" id="PR00702">
    <property type="entry name" value="ACRIFLAVINRP"/>
</dbReference>
<feature type="transmembrane region" description="Helical" evidence="1">
    <location>
        <begin position="391"/>
        <end position="414"/>
    </location>
</feature>
<dbReference type="Proteomes" id="UP000186406">
    <property type="component" value="Unassembled WGS sequence"/>
</dbReference>
<dbReference type="SUPFAM" id="SSF82714">
    <property type="entry name" value="Multidrug efflux transporter AcrB TolC docking domain, DN and DC subdomains"/>
    <property type="match status" value="2"/>
</dbReference>
<evidence type="ECO:0000313" key="2">
    <source>
        <dbReference type="EMBL" id="SHO65585.1"/>
    </source>
</evidence>
<dbReference type="Gene3D" id="1.20.1640.10">
    <property type="entry name" value="Multidrug efflux transporter AcrB transmembrane domain"/>
    <property type="match status" value="2"/>
</dbReference>
<dbReference type="PANTHER" id="PTHR32063:SF18">
    <property type="entry name" value="CATION EFFLUX SYSTEM PROTEIN"/>
    <property type="match status" value="1"/>
</dbReference>
<dbReference type="EMBL" id="FRXO01000004">
    <property type="protein sequence ID" value="SHO65585.1"/>
    <property type="molecule type" value="Genomic_DNA"/>
</dbReference>
<feature type="transmembrane region" description="Helical" evidence="1">
    <location>
        <begin position="435"/>
        <end position="454"/>
    </location>
</feature>
<dbReference type="InterPro" id="IPR027463">
    <property type="entry name" value="AcrB_DN_DC_subdom"/>
</dbReference>
<evidence type="ECO:0000256" key="1">
    <source>
        <dbReference type="SAM" id="Phobius"/>
    </source>
</evidence>
<dbReference type="SUPFAM" id="SSF82866">
    <property type="entry name" value="Multidrug efflux transporter AcrB transmembrane domain"/>
    <property type="match status" value="2"/>
</dbReference>
<dbReference type="Gene3D" id="3.30.70.1430">
    <property type="entry name" value="Multidrug efflux transporter AcrB pore domain"/>
    <property type="match status" value="2"/>
</dbReference>
<feature type="transmembrane region" description="Helical" evidence="1">
    <location>
        <begin position="987"/>
        <end position="1010"/>
    </location>
</feature>
<dbReference type="InterPro" id="IPR001036">
    <property type="entry name" value="Acrflvin-R"/>
</dbReference>
<feature type="transmembrane region" description="Helical" evidence="1">
    <location>
        <begin position="466"/>
        <end position="490"/>
    </location>
</feature>
<sequence length="1036" mass="112523">MGRFNLSHWAVTHQPLVLFLMILLSFGGVLSYFNLGRAEEPDFTVKIMIVSAQWPGATAEEMQRQVADPIEKVLQEIPHFDKVKTYSRPGSTFMQVQFKDDTPPKDVPALFLRVRDRVSDARASLPAGVIGPFFNDDFADVSSTLYMLTGDEGVSARTLKDEAEDIRQQLLRVPDVAKVLFFGEQDDRIYVEFSHTKLATLGITPDQIFASVARQNAVAPAGRFESNADQIYLRVDGALDGEKAVADVPISAGGRQFRLGDIATVHRGPPDPPTYLVRQQGVPALGIGVVMAKGANILDLGENLHSTIDHIRADLPAGLELIQIADQPKIVEESVGEFVRVFMEALVIVLGVSFLSLGIRTGIVVAFAVPLVLAITIMIMDFMGLSLQRVTLGALIIALGLLVDDAIIAVEMMVVKMEQGFDRIAAASYAWTSTAFPMLTGTLVTAAGFMPVGLSQSSTSEYAGGIFWVVAIALLVSWVVAVVFTPYLGVKLLPNFKAHHGDPNAVYDTRVYRALRRVVAWCVRHRIVVVLATLALFASAIFSMRFVQQQFFPTSARPEVIIEVATPLGSAFGTTDAAVRKIEKLVAADDEVETYTSYIGSGAPRWMLGFNPELPKESYGVVIAYAKDFHARDRVIERLRAEVGDGAVPEATVRVSELVFGPPVGYPVQFRVIGPDPIEVRHIAGAVRKVMEANPNTRDVNLDWNEQAKSIRIELDQDRIRALGLTPADIGSTLQTLLSGTTVTQVRDGIELVDVVARAVPEERLDLRKLRDLTITTRDGIAVPLSQVAKADFGFEEPILWRQNRDMVITVRSDVMAGLQPPDVSAQIEPALKPIIEALPMGYRIEAGGSVEESAKANTALAKIFPIMVAVMLLFIMIQVQSFGRLFLVIATAPLGLIGAVYGLILFDRPFGFVTLLGVLSLAGMIMRNTLILVDQIKHDLDAGVAPFEAVIGSTVRRARPVVLTAAAAILAMIPLSQNIFWGPMAVSIMGGLTVATLLTLFFVPALYALCFRVREGAAPVAATSNVAAEPRLAAE</sequence>
<organism evidence="2 3">
    <name type="scientific">Pseudoxanthobacter soli DSM 19599</name>
    <dbReference type="NCBI Taxonomy" id="1123029"/>
    <lineage>
        <taxon>Bacteria</taxon>
        <taxon>Pseudomonadati</taxon>
        <taxon>Pseudomonadota</taxon>
        <taxon>Alphaproteobacteria</taxon>
        <taxon>Hyphomicrobiales</taxon>
        <taxon>Segnochrobactraceae</taxon>
        <taxon>Pseudoxanthobacter</taxon>
    </lineage>
</organism>
<dbReference type="GO" id="GO:0005886">
    <property type="term" value="C:plasma membrane"/>
    <property type="evidence" value="ECO:0007669"/>
    <property type="project" value="TreeGrafter"/>
</dbReference>
<keyword evidence="1" id="KW-1133">Transmembrane helix</keyword>
<feature type="transmembrane region" description="Helical" evidence="1">
    <location>
        <begin position="364"/>
        <end position="385"/>
    </location>
</feature>
<reference evidence="2 3" key="1">
    <citation type="submission" date="2016-12" db="EMBL/GenBank/DDBJ databases">
        <authorList>
            <person name="Song W.-J."/>
            <person name="Kurnit D.M."/>
        </authorList>
    </citation>
    <scope>NUCLEOTIDE SEQUENCE [LARGE SCALE GENOMIC DNA]</scope>
    <source>
        <strain evidence="2 3">DSM 19599</strain>
    </source>
</reference>
<keyword evidence="3" id="KW-1185">Reference proteome</keyword>
<feature type="transmembrane region" description="Helical" evidence="1">
    <location>
        <begin position="860"/>
        <end position="878"/>
    </location>
</feature>
<feature type="transmembrane region" description="Helical" evidence="1">
    <location>
        <begin position="527"/>
        <end position="547"/>
    </location>
</feature>
<dbReference type="Gene3D" id="3.30.2090.10">
    <property type="entry name" value="Multidrug efflux transporter AcrB TolC docking domain, DN and DC subdomains"/>
    <property type="match status" value="2"/>
</dbReference>
<dbReference type="OrthoDB" id="9798415at2"/>
<evidence type="ECO:0000313" key="3">
    <source>
        <dbReference type="Proteomes" id="UP000186406"/>
    </source>
</evidence>
<feature type="transmembrane region" description="Helical" evidence="1">
    <location>
        <begin position="911"/>
        <end position="931"/>
    </location>
</feature>
<gene>
    <name evidence="2" type="ORF">SAMN02745172_02230</name>
</gene>
<feature type="transmembrane region" description="Helical" evidence="1">
    <location>
        <begin position="962"/>
        <end position="981"/>
    </location>
</feature>
<dbReference type="Gene3D" id="3.30.70.1320">
    <property type="entry name" value="Multidrug efflux transporter AcrB pore domain like"/>
    <property type="match status" value="1"/>
</dbReference>
<dbReference type="SUPFAM" id="SSF82693">
    <property type="entry name" value="Multidrug efflux transporter AcrB pore domain, PN1, PN2, PC1 and PC2 subdomains"/>
    <property type="match status" value="3"/>
</dbReference>
<dbReference type="PANTHER" id="PTHR32063">
    <property type="match status" value="1"/>
</dbReference>
<dbReference type="RefSeq" id="WP_073628638.1">
    <property type="nucleotide sequence ID" value="NZ_FRXO01000004.1"/>
</dbReference>
<dbReference type="GO" id="GO:0042910">
    <property type="term" value="F:xenobiotic transmembrane transporter activity"/>
    <property type="evidence" value="ECO:0007669"/>
    <property type="project" value="TreeGrafter"/>
</dbReference>
<dbReference type="Pfam" id="PF00873">
    <property type="entry name" value="ACR_tran"/>
    <property type="match status" value="1"/>
</dbReference>
<keyword evidence="1" id="KW-0812">Transmembrane</keyword>
<dbReference type="AlphaFoldDB" id="A0A1M7ZKZ8"/>